<dbReference type="Pfam" id="PF01261">
    <property type="entry name" value="AP_endonuc_2"/>
    <property type="match status" value="1"/>
</dbReference>
<dbReference type="RefSeq" id="WP_213098727.1">
    <property type="nucleotide sequence ID" value="NZ_JAGYPN010000002.1"/>
</dbReference>
<keyword evidence="3" id="KW-1185">Reference proteome</keyword>
<proteinExistence type="predicted"/>
<sequence length="301" mass="33933">MKIGVSSWSMNKEFIKGMTMVDFVRVVKEDFGADAVEMVHWMVGNISSEGAEKMSFAFEQFSNPDKDPEKIQKAIGGFMEVMDEMSLNKPENLEEVKLALEKYGVKVLNMPIDYGNISGLDEEKRKSDLAVIKSWIDIAAYLGSTGARVNTGQQPDGVFDLSITADSYRELAEYAETKGVALVLENHGGMSADPKNILKLFEMVDHPNFRVCPDFGNFEPEIRYEAIDMIFNNPILVHAKTYEFNEDGSHVQFDFGKCMDIAKKHNYDGYYSVEFEGPGDQREGIQKTIDLLKKCVNPIKQ</sequence>
<dbReference type="EMBL" id="JAGYPN010000002">
    <property type="protein sequence ID" value="MBS4223746.1"/>
    <property type="molecule type" value="Genomic_DNA"/>
</dbReference>
<organism evidence="2 3">
    <name type="scientific">Lederbergia citrea</name>
    <dbReference type="NCBI Taxonomy" id="2833581"/>
    <lineage>
        <taxon>Bacteria</taxon>
        <taxon>Bacillati</taxon>
        <taxon>Bacillota</taxon>
        <taxon>Bacilli</taxon>
        <taxon>Bacillales</taxon>
        <taxon>Bacillaceae</taxon>
        <taxon>Lederbergia</taxon>
    </lineage>
</organism>
<dbReference type="InterPro" id="IPR050312">
    <property type="entry name" value="IolE/XylAMocC-like"/>
</dbReference>
<gene>
    <name evidence="2" type="ORF">KHA91_13400</name>
</gene>
<evidence type="ECO:0000313" key="2">
    <source>
        <dbReference type="EMBL" id="MBS4223746.1"/>
    </source>
</evidence>
<dbReference type="InterPro" id="IPR013022">
    <property type="entry name" value="Xyl_isomerase-like_TIM-brl"/>
</dbReference>
<protein>
    <submittedName>
        <fullName evidence="2">Sugar phosphate isomerase/epimerase</fullName>
    </submittedName>
</protein>
<evidence type="ECO:0000313" key="3">
    <source>
        <dbReference type="Proteomes" id="UP000676456"/>
    </source>
</evidence>
<dbReference type="GO" id="GO:0016853">
    <property type="term" value="F:isomerase activity"/>
    <property type="evidence" value="ECO:0007669"/>
    <property type="project" value="UniProtKB-KW"/>
</dbReference>
<comment type="caution">
    <text evidence="2">The sequence shown here is derived from an EMBL/GenBank/DDBJ whole genome shotgun (WGS) entry which is preliminary data.</text>
</comment>
<dbReference type="Proteomes" id="UP000676456">
    <property type="component" value="Unassembled WGS sequence"/>
</dbReference>
<dbReference type="SUPFAM" id="SSF51658">
    <property type="entry name" value="Xylose isomerase-like"/>
    <property type="match status" value="1"/>
</dbReference>
<dbReference type="Gene3D" id="3.20.20.150">
    <property type="entry name" value="Divalent-metal-dependent TIM barrel enzymes"/>
    <property type="match status" value="1"/>
</dbReference>
<dbReference type="PANTHER" id="PTHR12110:SF53">
    <property type="entry name" value="BLR5974 PROTEIN"/>
    <property type="match status" value="1"/>
</dbReference>
<reference evidence="2 3" key="1">
    <citation type="submission" date="2021-05" db="EMBL/GenBank/DDBJ databases">
        <title>Novel Bacillus species.</title>
        <authorList>
            <person name="Liu G."/>
        </authorList>
    </citation>
    <scope>NUCLEOTIDE SEQUENCE [LARGE SCALE GENOMIC DNA]</scope>
    <source>
        <strain evidence="2 3">FJAT-49682</strain>
    </source>
</reference>
<feature type="domain" description="Xylose isomerase-like TIM barrel" evidence="1">
    <location>
        <begin position="87"/>
        <end position="295"/>
    </location>
</feature>
<dbReference type="InterPro" id="IPR036237">
    <property type="entry name" value="Xyl_isomerase-like_sf"/>
</dbReference>
<dbReference type="AlphaFoldDB" id="A0A942ULP9"/>
<accession>A0A942ULP9</accession>
<evidence type="ECO:0000259" key="1">
    <source>
        <dbReference type="Pfam" id="PF01261"/>
    </source>
</evidence>
<keyword evidence="2" id="KW-0413">Isomerase</keyword>
<dbReference type="PANTHER" id="PTHR12110">
    <property type="entry name" value="HYDROXYPYRUVATE ISOMERASE"/>
    <property type="match status" value="1"/>
</dbReference>
<name>A0A942ULP9_9BACI</name>